<gene>
    <name evidence="2" type="ORF">IWX46DRAFT_358210</name>
</gene>
<accession>A0ABR1LDZ6</accession>
<protein>
    <submittedName>
        <fullName evidence="2">Uncharacterized protein</fullName>
    </submittedName>
</protein>
<feature type="compositionally biased region" description="Low complexity" evidence="1">
    <location>
        <begin position="385"/>
        <end position="398"/>
    </location>
</feature>
<feature type="region of interest" description="Disordered" evidence="1">
    <location>
        <begin position="341"/>
        <end position="398"/>
    </location>
</feature>
<keyword evidence="3" id="KW-1185">Reference proteome</keyword>
<dbReference type="Proteomes" id="UP001365128">
    <property type="component" value="Unassembled WGS sequence"/>
</dbReference>
<evidence type="ECO:0000313" key="3">
    <source>
        <dbReference type="Proteomes" id="UP001365128"/>
    </source>
</evidence>
<reference evidence="2 3" key="1">
    <citation type="submission" date="2024-04" db="EMBL/GenBank/DDBJ databases">
        <title>Phyllosticta paracitricarpa is synonymous to the EU quarantine fungus P. citricarpa based on phylogenomic analyses.</title>
        <authorList>
            <consortium name="Lawrence Berkeley National Laboratory"/>
            <person name="Van Ingen-Buijs V.A."/>
            <person name="Van Westerhoven A.C."/>
            <person name="Haridas S."/>
            <person name="Skiadas P."/>
            <person name="Martin F."/>
            <person name="Groenewald J.Z."/>
            <person name="Crous P.W."/>
            <person name="Seidl M.F."/>
        </authorList>
    </citation>
    <scope>NUCLEOTIDE SEQUENCE [LARGE SCALE GENOMIC DNA]</scope>
    <source>
        <strain evidence="2 3">CBS 122670</strain>
    </source>
</reference>
<comment type="caution">
    <text evidence="2">The sequence shown here is derived from an EMBL/GenBank/DDBJ whole genome shotgun (WGS) entry which is preliminary data.</text>
</comment>
<name>A0ABR1LDZ6_9PEZI</name>
<sequence length="398" mass="43095">MRRRSPLHQTSPAAPRPFQRTPSASGKQSKGWTKMSAQHRLRASKIPANASSEYPWKRNVVPAVVSCAPLLSFSLSCPARCCVHVTTAPTHIAPPQPIRPHAQPASSQPASQPPRRLSPEHPRPSTLSRQPAVNCGAVVSLRNEPCTPSPTYLPVYLSAYLATSSPANQPTNQSRMYVRAAATSPKLSPSIPPSARSEAAPAHPHRYVHAYLHTNIPPASLSAVPAYVPNSQPASAAGQSPISCPLENALPAVRRGTARHGTALLLLARQACKGRASEQRVQGLTVWTPERLLADLLVVCRAAGWLHSWLALSRLLVFALAQVKSNQIKSSLSSLSLFSPPGRQIGAQDQGNHHCRRRRHRHRPTQASPGQPSKSIGRRRRRVRSGPVRSGPVRDLTD</sequence>
<feature type="compositionally biased region" description="Polar residues" evidence="1">
    <location>
        <begin position="20"/>
        <end position="31"/>
    </location>
</feature>
<proteinExistence type="predicted"/>
<feature type="region of interest" description="Disordered" evidence="1">
    <location>
        <begin position="1"/>
        <end position="40"/>
    </location>
</feature>
<feature type="region of interest" description="Disordered" evidence="1">
    <location>
        <begin position="92"/>
        <end position="131"/>
    </location>
</feature>
<dbReference type="EMBL" id="JBBPDW010000052">
    <property type="protein sequence ID" value="KAK7531872.1"/>
    <property type="molecule type" value="Genomic_DNA"/>
</dbReference>
<organism evidence="2 3">
    <name type="scientific">Phyllosticta citricarpa</name>
    <dbReference type="NCBI Taxonomy" id="55181"/>
    <lineage>
        <taxon>Eukaryota</taxon>
        <taxon>Fungi</taxon>
        <taxon>Dikarya</taxon>
        <taxon>Ascomycota</taxon>
        <taxon>Pezizomycotina</taxon>
        <taxon>Dothideomycetes</taxon>
        <taxon>Dothideomycetes incertae sedis</taxon>
        <taxon>Botryosphaeriales</taxon>
        <taxon>Phyllostictaceae</taxon>
        <taxon>Phyllosticta</taxon>
    </lineage>
</organism>
<feature type="compositionally biased region" description="Basic residues" evidence="1">
    <location>
        <begin position="353"/>
        <end position="364"/>
    </location>
</feature>
<feature type="compositionally biased region" description="Polar residues" evidence="1">
    <location>
        <begin position="365"/>
        <end position="374"/>
    </location>
</feature>
<evidence type="ECO:0000256" key="1">
    <source>
        <dbReference type="SAM" id="MobiDB-lite"/>
    </source>
</evidence>
<evidence type="ECO:0000313" key="2">
    <source>
        <dbReference type="EMBL" id="KAK7531872.1"/>
    </source>
</evidence>
<feature type="compositionally biased region" description="Low complexity" evidence="1">
    <location>
        <begin position="99"/>
        <end position="115"/>
    </location>
</feature>